<dbReference type="RefSeq" id="WP_118078830.1">
    <property type="nucleotide sequence ID" value="NZ_QRYP01000002.1"/>
</dbReference>
<comment type="caution">
    <text evidence="1">The sequence shown here is derived from an EMBL/GenBank/DDBJ whole genome shotgun (WGS) entry which is preliminary data.</text>
</comment>
<accession>A0AA93BE70</accession>
<proteinExistence type="predicted"/>
<dbReference type="Proteomes" id="UP000285236">
    <property type="component" value="Unassembled WGS sequence"/>
</dbReference>
<evidence type="ECO:0000313" key="1">
    <source>
        <dbReference type="EMBL" id="RGV00630.1"/>
    </source>
</evidence>
<name>A0AA93BE70_9BACT</name>
<protein>
    <submittedName>
        <fullName evidence="1">Uncharacterized protein</fullName>
    </submittedName>
</protein>
<evidence type="ECO:0000313" key="2">
    <source>
        <dbReference type="Proteomes" id="UP000285236"/>
    </source>
</evidence>
<organism evidence="1 2">
    <name type="scientific">Segatella copri</name>
    <dbReference type="NCBI Taxonomy" id="165179"/>
    <lineage>
        <taxon>Bacteria</taxon>
        <taxon>Pseudomonadati</taxon>
        <taxon>Bacteroidota</taxon>
        <taxon>Bacteroidia</taxon>
        <taxon>Bacteroidales</taxon>
        <taxon>Prevotellaceae</taxon>
        <taxon>Segatella</taxon>
    </lineage>
</organism>
<gene>
    <name evidence="1" type="ORF">DWW35_01080</name>
</gene>
<dbReference type="AlphaFoldDB" id="A0AA93BE70"/>
<sequence>MNKGKIKLTFEVDRFKVIQVLAKNCESAEEYNEMMKIIESTDEVVREDASLEKTHCLLILDRLLHNNPKALLGVRLKKEETEMEAPGENEEETEEVAGAIEITG</sequence>
<dbReference type="EMBL" id="QRYP01000002">
    <property type="protein sequence ID" value="RGV00630.1"/>
    <property type="molecule type" value="Genomic_DNA"/>
</dbReference>
<reference evidence="1 2" key="1">
    <citation type="submission" date="2018-08" db="EMBL/GenBank/DDBJ databases">
        <title>A genome reference for cultivated species of the human gut microbiota.</title>
        <authorList>
            <person name="Zou Y."/>
            <person name="Xue W."/>
            <person name="Luo G."/>
        </authorList>
    </citation>
    <scope>NUCLEOTIDE SEQUENCE [LARGE SCALE GENOMIC DNA]</scope>
    <source>
        <strain evidence="1 2">AF15-25</strain>
    </source>
</reference>